<evidence type="ECO:0000256" key="3">
    <source>
        <dbReference type="ARBA" id="ARBA00023098"/>
    </source>
</evidence>
<keyword evidence="2" id="KW-0378">Hydrolase</keyword>
<keyword evidence="3" id="KW-0443">Lipid metabolism</keyword>
<dbReference type="RefSeq" id="WP_006982439.1">
    <property type="nucleotide sequence ID" value="NZ_ABVL01000020.1"/>
</dbReference>
<evidence type="ECO:0000313" key="4">
    <source>
        <dbReference type="EMBL" id="EDY17432.1"/>
    </source>
</evidence>
<dbReference type="GO" id="GO:0008770">
    <property type="term" value="F:[acyl-carrier-protein] phosphodiesterase activity"/>
    <property type="evidence" value="ECO:0007669"/>
    <property type="project" value="InterPro"/>
</dbReference>
<dbReference type="eggNOG" id="COG3124">
    <property type="taxonomic scope" value="Bacteria"/>
</dbReference>
<dbReference type="PANTHER" id="PTHR38764">
    <property type="entry name" value="ACYL CARRIER PROTEIN PHOSPHODIESTERASE"/>
    <property type="match status" value="1"/>
</dbReference>
<dbReference type="PIRSF" id="PIRSF011489">
    <property type="entry name" value="DUF479"/>
    <property type="match status" value="1"/>
</dbReference>
<reference evidence="4 5" key="1">
    <citation type="journal article" date="2011" name="J. Bacteriol.">
        <title>Genome sequence of Chthoniobacter flavus Ellin428, an aerobic heterotrophic soil bacterium.</title>
        <authorList>
            <person name="Kant R."/>
            <person name="van Passel M.W."/>
            <person name="Palva A."/>
            <person name="Lucas S."/>
            <person name="Lapidus A."/>
            <person name="Glavina Del Rio T."/>
            <person name="Dalin E."/>
            <person name="Tice H."/>
            <person name="Bruce D."/>
            <person name="Goodwin L."/>
            <person name="Pitluck S."/>
            <person name="Larimer F.W."/>
            <person name="Land M.L."/>
            <person name="Hauser L."/>
            <person name="Sangwan P."/>
            <person name="de Vos W.M."/>
            <person name="Janssen P.H."/>
            <person name="Smidt H."/>
        </authorList>
    </citation>
    <scope>NUCLEOTIDE SEQUENCE [LARGE SCALE GENOMIC DNA]</scope>
    <source>
        <strain evidence="4 5">Ellin428</strain>
    </source>
</reference>
<organism evidence="4 5">
    <name type="scientific">Chthoniobacter flavus Ellin428</name>
    <dbReference type="NCBI Taxonomy" id="497964"/>
    <lineage>
        <taxon>Bacteria</taxon>
        <taxon>Pseudomonadati</taxon>
        <taxon>Verrucomicrobiota</taxon>
        <taxon>Spartobacteria</taxon>
        <taxon>Chthoniobacterales</taxon>
        <taxon>Chthoniobacteraceae</taxon>
        <taxon>Chthoniobacter</taxon>
    </lineage>
</organism>
<dbReference type="InParanoid" id="B4D878"/>
<keyword evidence="5" id="KW-1185">Reference proteome</keyword>
<name>B4D878_9BACT</name>
<dbReference type="FunCoup" id="B4D878">
    <property type="interactions" value="20"/>
</dbReference>
<evidence type="ECO:0008006" key="6">
    <source>
        <dbReference type="Google" id="ProtNLM"/>
    </source>
</evidence>
<protein>
    <recommendedName>
        <fullName evidence="6">Acyl carrier protein phosphodiesterase</fullName>
    </recommendedName>
</protein>
<proteinExistence type="predicted"/>
<dbReference type="EMBL" id="ABVL01000020">
    <property type="protein sequence ID" value="EDY17432.1"/>
    <property type="molecule type" value="Genomic_DNA"/>
</dbReference>
<sequence length="202" mass="23156">MNWLAHLYLSEPTPAFRLGNLLPDLLPAAALADLPPAYQPGIRCHRQIDAFTDTHAIFRRSIRRIEPPFLRYGGVLIDIFYDHVLAREWESFATVPLPDFAAEVYASIETHLAYIPAQARQRLEGMRQHDLLSSYRHVRCIAESLTRIGNRFRRPIDLAGSIPILEREYAAFRDDFAEFFPQLMAHVGQPPPRAGTITRPWP</sequence>
<evidence type="ECO:0000256" key="1">
    <source>
        <dbReference type="ARBA" id="ARBA00022516"/>
    </source>
</evidence>
<gene>
    <name evidence="4" type="ORF">CfE428DRAFT_5118</name>
</gene>
<dbReference type="Proteomes" id="UP000005824">
    <property type="component" value="Unassembled WGS sequence"/>
</dbReference>
<evidence type="ECO:0000313" key="5">
    <source>
        <dbReference type="Proteomes" id="UP000005824"/>
    </source>
</evidence>
<dbReference type="AlphaFoldDB" id="B4D878"/>
<dbReference type="Pfam" id="PF04336">
    <property type="entry name" value="ACP_PD"/>
    <property type="match status" value="1"/>
</dbReference>
<dbReference type="STRING" id="497964.CfE428DRAFT_5118"/>
<evidence type="ECO:0000256" key="2">
    <source>
        <dbReference type="ARBA" id="ARBA00022801"/>
    </source>
</evidence>
<keyword evidence="1" id="KW-0444">Lipid biosynthesis</keyword>
<dbReference type="GO" id="GO:0006633">
    <property type="term" value="P:fatty acid biosynthetic process"/>
    <property type="evidence" value="ECO:0007669"/>
    <property type="project" value="InterPro"/>
</dbReference>
<dbReference type="InterPro" id="IPR007431">
    <property type="entry name" value="ACP_PD"/>
</dbReference>
<dbReference type="PANTHER" id="PTHR38764:SF1">
    <property type="entry name" value="ACYL CARRIER PROTEIN PHOSPHODIESTERASE"/>
    <property type="match status" value="1"/>
</dbReference>
<comment type="caution">
    <text evidence="4">The sequence shown here is derived from an EMBL/GenBank/DDBJ whole genome shotgun (WGS) entry which is preliminary data.</text>
</comment>
<accession>B4D878</accession>